<proteinExistence type="predicted"/>
<dbReference type="EMBL" id="LLXJ01000289">
    <property type="protein sequence ID" value="PKC11752.1"/>
    <property type="molecule type" value="Genomic_DNA"/>
</dbReference>
<reference evidence="1 2" key="1">
    <citation type="submission" date="2016-04" db="EMBL/GenBank/DDBJ databases">
        <title>Genome analyses suggest a sexual origin of heterokaryosis in a supposedly ancient asexual fungus.</title>
        <authorList>
            <person name="Ropars J."/>
            <person name="Sedzielewska K."/>
            <person name="Noel J."/>
            <person name="Charron P."/>
            <person name="Farinelli L."/>
            <person name="Marton T."/>
            <person name="Kruger M."/>
            <person name="Pelin A."/>
            <person name="Brachmann A."/>
            <person name="Corradi N."/>
        </authorList>
    </citation>
    <scope>NUCLEOTIDE SEQUENCE [LARGE SCALE GENOMIC DNA]</scope>
    <source>
        <strain evidence="1 2">A5</strain>
    </source>
</reference>
<comment type="caution">
    <text evidence="1">The sequence shown here is derived from an EMBL/GenBank/DDBJ whole genome shotgun (WGS) entry which is preliminary data.</text>
</comment>
<dbReference type="VEuPathDB" id="FungiDB:RhiirA1_536656"/>
<dbReference type="VEuPathDB" id="FungiDB:FUN_004698"/>
<reference evidence="1 2" key="2">
    <citation type="submission" date="2017-09" db="EMBL/GenBank/DDBJ databases">
        <title>Extensive intraspecific genome diversity in a model arbuscular mycorrhizal fungus.</title>
        <authorList>
            <person name="Chen E.C."/>
            <person name="Morin E."/>
            <person name="Beaudet D."/>
            <person name="Noel J."/>
            <person name="Ndikumana S."/>
            <person name="Charron P."/>
            <person name="St-Onge C."/>
            <person name="Giorgi J."/>
            <person name="Grigoriev I.V."/>
            <person name="Roux C."/>
            <person name="Martin F.M."/>
            <person name="Corradi N."/>
        </authorList>
    </citation>
    <scope>NUCLEOTIDE SEQUENCE [LARGE SCALE GENOMIC DNA]</scope>
    <source>
        <strain evidence="1 2">A5</strain>
    </source>
</reference>
<gene>
    <name evidence="1" type="ORF">RhiirA5_397316</name>
</gene>
<protein>
    <submittedName>
        <fullName evidence="1">Uncharacterized protein</fullName>
    </submittedName>
</protein>
<dbReference type="AlphaFoldDB" id="A0A2N0PY39"/>
<evidence type="ECO:0000313" key="1">
    <source>
        <dbReference type="EMBL" id="PKC11752.1"/>
    </source>
</evidence>
<evidence type="ECO:0000313" key="2">
    <source>
        <dbReference type="Proteomes" id="UP000232722"/>
    </source>
</evidence>
<name>A0A2N0PY39_9GLOM</name>
<dbReference type="Proteomes" id="UP000232722">
    <property type="component" value="Unassembled WGS sequence"/>
</dbReference>
<sequence length="110" mass="12522">MSGYNCEIKISSEIGPVTINNPGAIYKSRPLSGMIQSAMFTMSTRSLRSESITAGVDKRKFDDNQIENSFNEDYTTQEFELDIDINSEDRKSEQCIIDESYITQEIDFDI</sequence>
<accession>A0A2N0PY39</accession>
<organism evidence="1 2">
    <name type="scientific">Rhizophagus irregularis</name>
    <dbReference type="NCBI Taxonomy" id="588596"/>
    <lineage>
        <taxon>Eukaryota</taxon>
        <taxon>Fungi</taxon>
        <taxon>Fungi incertae sedis</taxon>
        <taxon>Mucoromycota</taxon>
        <taxon>Glomeromycotina</taxon>
        <taxon>Glomeromycetes</taxon>
        <taxon>Glomerales</taxon>
        <taxon>Glomeraceae</taxon>
        <taxon>Rhizophagus</taxon>
    </lineage>
</organism>